<evidence type="ECO:0000313" key="2">
    <source>
        <dbReference type="EMBL" id="TGO81728.1"/>
    </source>
</evidence>
<dbReference type="STRING" id="87229.A0A4Z1K7U4"/>
<evidence type="ECO:0000256" key="1">
    <source>
        <dbReference type="SAM" id="MobiDB-lite"/>
    </source>
</evidence>
<sequence length="539" mass="57932">MTVGIRSRIFPLSRSSTTEFCYVASLNDKDSIRLIFKIKLIFSVSGPLNVITGELVEEILKGIKAKSLPTKFKSGAGCFNVALRLKLKAGTSVEVFYFGFKFEAAAYIDAPLYKACITCQPDQSCSLHLTEIFIIDVVVYAEAAKAIEFLTWVAGPTVVSTMFVAQLPSTCFIGTTSSTQYSLAPSMTSNPITPKPEIETILSQNTSEIPSTTIPSCSTNSTTSCASTEETRSRTVSFLTNSSNSTSQRDIHVVPMSRPQRQFLRSTITNGAPFPIANTAFTLIVPTESEKHDNTTSIINDLPTITNSSASTYTIYICAKEAIWCPSTLLFPPILTKTIAKCIATSSSFSSPRRASFIPTVSDQQSPISISLHPPTPLPTTESSQITSLHSPVGTNTPPISIINNATFIACSTPIIERMETTIIFSTIGISIAAYSPAVPQVINGSTWYVPGQNLWNPPGAITSSVTTGGPGGTGGYLSVADDTLSRRTETGMIATGLSRDKIRRKIPLKIRETRSTTGRRWTTSSTNATVSSIGRDSG</sequence>
<feature type="region of interest" description="Disordered" evidence="1">
    <location>
        <begin position="514"/>
        <end position="539"/>
    </location>
</feature>
<dbReference type="EMBL" id="PQXO01001033">
    <property type="protein sequence ID" value="TGO81728.1"/>
    <property type="molecule type" value="Genomic_DNA"/>
</dbReference>
<accession>A0A4Z1K7U4</accession>
<protein>
    <submittedName>
        <fullName evidence="2">Uncharacterized protein</fullName>
    </submittedName>
</protein>
<proteinExistence type="predicted"/>
<dbReference type="Proteomes" id="UP000297280">
    <property type="component" value="Unassembled WGS sequence"/>
</dbReference>
<feature type="region of interest" description="Disordered" evidence="1">
    <location>
        <begin position="366"/>
        <end position="391"/>
    </location>
</feature>
<comment type="caution">
    <text evidence="2">The sequence shown here is derived from an EMBL/GenBank/DDBJ whole genome shotgun (WGS) entry which is preliminary data.</text>
</comment>
<organism evidence="2 3">
    <name type="scientific">Botrytis porri</name>
    <dbReference type="NCBI Taxonomy" id="87229"/>
    <lineage>
        <taxon>Eukaryota</taxon>
        <taxon>Fungi</taxon>
        <taxon>Dikarya</taxon>
        <taxon>Ascomycota</taxon>
        <taxon>Pezizomycotina</taxon>
        <taxon>Leotiomycetes</taxon>
        <taxon>Helotiales</taxon>
        <taxon>Sclerotiniaceae</taxon>
        <taxon>Botrytis</taxon>
    </lineage>
</organism>
<dbReference type="AlphaFoldDB" id="A0A4Z1K7U4"/>
<reference evidence="2 3" key="1">
    <citation type="submission" date="2017-12" db="EMBL/GenBank/DDBJ databases">
        <title>Comparative genomics of Botrytis spp.</title>
        <authorList>
            <person name="Valero-Jimenez C.A."/>
            <person name="Tapia P."/>
            <person name="Veloso J."/>
            <person name="Silva-Moreno E."/>
            <person name="Staats M."/>
            <person name="Valdes J.H."/>
            <person name="Van Kan J.A.L."/>
        </authorList>
    </citation>
    <scope>NUCLEOTIDE SEQUENCE [LARGE SCALE GENOMIC DNA]</scope>
    <source>
        <strain evidence="2 3">MUCL3349</strain>
    </source>
</reference>
<evidence type="ECO:0000313" key="3">
    <source>
        <dbReference type="Proteomes" id="UP000297280"/>
    </source>
</evidence>
<feature type="compositionally biased region" description="Low complexity" evidence="1">
    <location>
        <begin position="516"/>
        <end position="527"/>
    </location>
</feature>
<feature type="compositionally biased region" description="Polar residues" evidence="1">
    <location>
        <begin position="528"/>
        <end position="539"/>
    </location>
</feature>
<name>A0A4Z1K7U4_9HELO</name>
<gene>
    <name evidence="2" type="ORF">BPOR_1039g00030</name>
</gene>
<feature type="compositionally biased region" description="Polar residues" evidence="1">
    <location>
        <begin position="379"/>
        <end position="391"/>
    </location>
</feature>
<keyword evidence="3" id="KW-1185">Reference proteome</keyword>